<feature type="domain" description="EF-hand" evidence="5">
    <location>
        <begin position="150"/>
        <end position="185"/>
    </location>
</feature>
<dbReference type="GO" id="GO:0005509">
    <property type="term" value="F:calcium ion binding"/>
    <property type="evidence" value="ECO:0000318"/>
    <property type="project" value="GO_Central"/>
</dbReference>
<dbReference type="Pfam" id="PF13499">
    <property type="entry name" value="EF-hand_7"/>
    <property type="match status" value="2"/>
</dbReference>
<dbReference type="RefSeq" id="XP_010273279.1">
    <property type="nucleotide sequence ID" value="XM_010274977.2"/>
</dbReference>
<dbReference type="InterPro" id="IPR011992">
    <property type="entry name" value="EF-hand-dom_pair"/>
</dbReference>
<dbReference type="Proteomes" id="UP000189703">
    <property type="component" value="Unplaced"/>
</dbReference>
<dbReference type="InterPro" id="IPR002048">
    <property type="entry name" value="EF_hand_dom"/>
</dbReference>
<protein>
    <submittedName>
        <fullName evidence="7">Probable calcium-binding protein CML36</fullName>
    </submittedName>
</protein>
<proteinExistence type="predicted"/>
<name>A0A1U8BAW0_NELNU</name>
<organism evidence="6 7">
    <name type="scientific">Nelumbo nucifera</name>
    <name type="common">Sacred lotus</name>
    <dbReference type="NCBI Taxonomy" id="4432"/>
    <lineage>
        <taxon>Eukaryota</taxon>
        <taxon>Viridiplantae</taxon>
        <taxon>Streptophyta</taxon>
        <taxon>Embryophyta</taxon>
        <taxon>Tracheophyta</taxon>
        <taxon>Spermatophyta</taxon>
        <taxon>Magnoliopsida</taxon>
        <taxon>Proteales</taxon>
        <taxon>Nelumbonaceae</taxon>
        <taxon>Nelumbo</taxon>
    </lineage>
</organism>
<dbReference type="InterPro" id="IPR018247">
    <property type="entry name" value="EF_Hand_1_Ca_BS"/>
</dbReference>
<evidence type="ECO:0000256" key="3">
    <source>
        <dbReference type="ARBA" id="ARBA00022837"/>
    </source>
</evidence>
<dbReference type="InParanoid" id="A0A1U8BAW0"/>
<dbReference type="STRING" id="4432.A0A1U8BAW0"/>
<feature type="region of interest" description="Disordered" evidence="4">
    <location>
        <begin position="1"/>
        <end position="60"/>
    </location>
</feature>
<feature type="compositionally biased region" description="Basic residues" evidence="4">
    <location>
        <begin position="8"/>
        <end position="19"/>
    </location>
</feature>
<dbReference type="OrthoDB" id="26525at2759"/>
<evidence type="ECO:0000256" key="1">
    <source>
        <dbReference type="ARBA" id="ARBA00022723"/>
    </source>
</evidence>
<keyword evidence="1" id="KW-0479">Metal-binding</keyword>
<keyword evidence="2" id="KW-0677">Repeat</keyword>
<dbReference type="SMART" id="SM00054">
    <property type="entry name" value="EFh"/>
    <property type="match status" value="4"/>
</dbReference>
<evidence type="ECO:0000259" key="5">
    <source>
        <dbReference type="PROSITE" id="PS50222"/>
    </source>
</evidence>
<gene>
    <name evidence="7" type="primary">LOC104608863</name>
</gene>
<feature type="domain" description="EF-hand" evidence="5">
    <location>
        <begin position="76"/>
        <end position="111"/>
    </location>
</feature>
<accession>A0A1U8BAW0</accession>
<evidence type="ECO:0000256" key="4">
    <source>
        <dbReference type="SAM" id="MobiDB-lite"/>
    </source>
</evidence>
<dbReference type="PANTHER" id="PTHR10891">
    <property type="entry name" value="EF-HAND CALCIUM-BINDING DOMAIN CONTAINING PROTEIN"/>
    <property type="match status" value="1"/>
</dbReference>
<keyword evidence="6" id="KW-1185">Reference proteome</keyword>
<keyword evidence="3" id="KW-0106">Calcium</keyword>
<dbReference type="AlphaFoldDB" id="A0A1U8BAW0"/>
<feature type="compositionally biased region" description="Low complexity" evidence="4">
    <location>
        <begin position="20"/>
        <end position="42"/>
    </location>
</feature>
<dbReference type="FunFam" id="1.10.238.10:FF:000003">
    <property type="entry name" value="Calmodulin A"/>
    <property type="match status" value="1"/>
</dbReference>
<dbReference type="GeneID" id="104608863"/>
<dbReference type="KEGG" id="nnu:104608863"/>
<evidence type="ECO:0000313" key="6">
    <source>
        <dbReference type="Proteomes" id="UP000189703"/>
    </source>
</evidence>
<sequence length="221" mass="24504">MMKMMKLSPKHLFRSKKSTRSVSRSGSDPPSFGSGTSSSSDSLTTQLKEGGATTPRSVLHSHSHEISGDWSDLQADFHFQLVEAFKFIDRDGDGKITRRELENILSRLGADTPSEEMQMMLMELMEVDRDGDGCINLKETGATSPAFGPYDGSELRDAFDFFDAGRDGKISADELHRVFTALGDDRCTIEDCRLMIGGVDTDGDGFVCFEDFLRMMEGRMN</sequence>
<feature type="domain" description="EF-hand" evidence="5">
    <location>
        <begin position="187"/>
        <end position="221"/>
    </location>
</feature>
<evidence type="ECO:0000256" key="2">
    <source>
        <dbReference type="ARBA" id="ARBA00022737"/>
    </source>
</evidence>
<dbReference type="OMA" id="CRLMIAS"/>
<dbReference type="CDD" id="cd00051">
    <property type="entry name" value="EFh"/>
    <property type="match status" value="2"/>
</dbReference>
<dbReference type="SUPFAM" id="SSF47473">
    <property type="entry name" value="EF-hand"/>
    <property type="match status" value="1"/>
</dbReference>
<evidence type="ECO:0000313" key="7">
    <source>
        <dbReference type="RefSeq" id="XP_010273279.1"/>
    </source>
</evidence>
<reference evidence="7" key="1">
    <citation type="submission" date="2025-08" db="UniProtKB">
        <authorList>
            <consortium name="RefSeq"/>
        </authorList>
    </citation>
    <scope>IDENTIFICATION</scope>
</reference>
<dbReference type="PROSITE" id="PS00018">
    <property type="entry name" value="EF_HAND_1"/>
    <property type="match status" value="2"/>
</dbReference>
<dbReference type="PROSITE" id="PS50222">
    <property type="entry name" value="EF_HAND_2"/>
    <property type="match status" value="3"/>
</dbReference>
<dbReference type="InterPro" id="IPR039647">
    <property type="entry name" value="EF_hand_pair_protein_CML-like"/>
</dbReference>
<dbReference type="eggNOG" id="KOG0027">
    <property type="taxonomic scope" value="Eukaryota"/>
</dbReference>
<dbReference type="Gene3D" id="1.10.238.10">
    <property type="entry name" value="EF-hand"/>
    <property type="match status" value="2"/>
</dbReference>
<dbReference type="FunCoup" id="A0A1U8BAW0">
    <property type="interactions" value="272"/>
</dbReference>